<name>A0AAN7W4E2_9PEZI</name>
<dbReference type="AlphaFoldDB" id="A0AAN7W4E2"/>
<dbReference type="Proteomes" id="UP001310594">
    <property type="component" value="Unassembled WGS sequence"/>
</dbReference>
<reference evidence="1" key="1">
    <citation type="submission" date="2023-08" db="EMBL/GenBank/DDBJ databases">
        <title>Black Yeasts Isolated from many extreme environments.</title>
        <authorList>
            <person name="Coleine C."/>
            <person name="Stajich J.E."/>
            <person name="Selbmann L."/>
        </authorList>
    </citation>
    <scope>NUCLEOTIDE SEQUENCE</scope>
    <source>
        <strain evidence="1">CCFEE 5810</strain>
    </source>
</reference>
<protein>
    <submittedName>
        <fullName evidence="1">Uncharacterized protein</fullName>
    </submittedName>
</protein>
<dbReference type="EMBL" id="JAVRQU010000010">
    <property type="protein sequence ID" value="KAK5698273.1"/>
    <property type="molecule type" value="Genomic_DNA"/>
</dbReference>
<gene>
    <name evidence="1" type="ORF">LTR97_007234</name>
</gene>
<sequence length="265" mass="30335">MAGLNKAHRESIKAALESYKHTVLECNLMNLRTVVDGIESRPEARRDDMRNLEQHVLNNSINGLATSPRGLLEPAVRTELVKNCDLDGIYHLPEDFPQDRSAWYAKIRGLLEERDATADTFPPPDLEYLCTLVDGICGPGLPQHVFWQQYDMLGFAESSSAYDKNTVFVGEASLPIEWDLENGDIELCVKIGRNEEHSWGGSYLLWCQRSANDPWQWRYAAHADENVSDIYDTLEEYLAFYAHFNEQDEAQMRKLLRYFGVNSAR</sequence>
<evidence type="ECO:0000313" key="2">
    <source>
        <dbReference type="Proteomes" id="UP001310594"/>
    </source>
</evidence>
<evidence type="ECO:0000313" key="1">
    <source>
        <dbReference type="EMBL" id="KAK5698273.1"/>
    </source>
</evidence>
<accession>A0AAN7W4E2</accession>
<proteinExistence type="predicted"/>
<organism evidence="1 2">
    <name type="scientific">Elasticomyces elasticus</name>
    <dbReference type="NCBI Taxonomy" id="574655"/>
    <lineage>
        <taxon>Eukaryota</taxon>
        <taxon>Fungi</taxon>
        <taxon>Dikarya</taxon>
        <taxon>Ascomycota</taxon>
        <taxon>Pezizomycotina</taxon>
        <taxon>Dothideomycetes</taxon>
        <taxon>Dothideomycetidae</taxon>
        <taxon>Mycosphaerellales</taxon>
        <taxon>Teratosphaeriaceae</taxon>
        <taxon>Elasticomyces</taxon>
    </lineage>
</organism>
<comment type="caution">
    <text evidence="1">The sequence shown here is derived from an EMBL/GenBank/DDBJ whole genome shotgun (WGS) entry which is preliminary data.</text>
</comment>